<keyword evidence="2" id="KW-1185">Reference proteome</keyword>
<reference evidence="1 2" key="1">
    <citation type="submission" date="2019-05" db="EMBL/GenBank/DDBJ databases">
        <authorList>
            <person name="Lee S.D."/>
        </authorList>
    </citation>
    <scope>NUCLEOTIDE SEQUENCE [LARGE SCALE GENOMIC DNA]</scope>
    <source>
        <strain evidence="1 2">YC2-7</strain>
    </source>
</reference>
<comment type="caution">
    <text evidence="1">The sequence shown here is derived from an EMBL/GenBank/DDBJ whole genome shotgun (WGS) entry which is preliminary data.</text>
</comment>
<sequence>MGAALVLVGWDTERAATGPMPPQPRSAQKLEVGSDTPHMLTLYIGLLDVDFDIIDAPGFAVHLRTMAGRFELVART</sequence>
<name>A0A848KJ88_9NOCA</name>
<dbReference type="AlphaFoldDB" id="A0A848KJ88"/>
<accession>A0A848KJ88</accession>
<reference evidence="1 2" key="2">
    <citation type="submission" date="2020-06" db="EMBL/GenBank/DDBJ databases">
        <title>Antribacter stalactiti gen. nov., sp. nov., a new member of the family Nacardiaceae isolated from a cave.</title>
        <authorList>
            <person name="Kim I.S."/>
        </authorList>
    </citation>
    <scope>NUCLEOTIDE SEQUENCE [LARGE SCALE GENOMIC DNA]</scope>
    <source>
        <strain evidence="1 2">YC2-7</strain>
    </source>
</reference>
<dbReference type="RefSeq" id="WP_169588942.1">
    <property type="nucleotide sequence ID" value="NZ_VCQU01000005.1"/>
</dbReference>
<dbReference type="EMBL" id="VCQU01000005">
    <property type="protein sequence ID" value="NMN96742.1"/>
    <property type="molecule type" value="Genomic_DNA"/>
</dbReference>
<evidence type="ECO:0000313" key="2">
    <source>
        <dbReference type="Proteomes" id="UP000535543"/>
    </source>
</evidence>
<gene>
    <name evidence="1" type="ORF">FGL95_17020</name>
</gene>
<proteinExistence type="predicted"/>
<organism evidence="1 2">
    <name type="scientific">Antrihabitans stalactiti</name>
    <dbReference type="NCBI Taxonomy" id="2584121"/>
    <lineage>
        <taxon>Bacteria</taxon>
        <taxon>Bacillati</taxon>
        <taxon>Actinomycetota</taxon>
        <taxon>Actinomycetes</taxon>
        <taxon>Mycobacteriales</taxon>
        <taxon>Nocardiaceae</taxon>
        <taxon>Antrihabitans</taxon>
    </lineage>
</organism>
<protein>
    <submittedName>
        <fullName evidence="1">Uncharacterized protein</fullName>
    </submittedName>
</protein>
<evidence type="ECO:0000313" key="1">
    <source>
        <dbReference type="EMBL" id="NMN96742.1"/>
    </source>
</evidence>
<dbReference type="Proteomes" id="UP000535543">
    <property type="component" value="Unassembled WGS sequence"/>
</dbReference>